<dbReference type="STRING" id="1028.SAMN05661096_02009"/>
<dbReference type="OrthoDB" id="974896at2"/>
<evidence type="ECO:0000259" key="1">
    <source>
        <dbReference type="Pfam" id="PF14280"/>
    </source>
</evidence>
<dbReference type="Proteomes" id="UP000193804">
    <property type="component" value="Unassembled WGS sequence"/>
</dbReference>
<evidence type="ECO:0000313" key="3">
    <source>
        <dbReference type="Proteomes" id="UP000193804"/>
    </source>
</evidence>
<reference evidence="3" key="1">
    <citation type="submission" date="2017-04" db="EMBL/GenBank/DDBJ databases">
        <authorList>
            <person name="Varghese N."/>
            <person name="Submissions S."/>
        </authorList>
    </citation>
    <scope>NUCLEOTIDE SEQUENCE [LARGE SCALE GENOMIC DNA]</scope>
    <source>
        <strain evidence="3">DSM 4125</strain>
    </source>
</reference>
<dbReference type="AlphaFoldDB" id="A0A1X7JR40"/>
<dbReference type="Pfam" id="PF14280">
    <property type="entry name" value="DUF4365"/>
    <property type="match status" value="1"/>
</dbReference>
<evidence type="ECO:0000313" key="2">
    <source>
        <dbReference type="EMBL" id="SMG30804.1"/>
    </source>
</evidence>
<dbReference type="EMBL" id="FXAW01000003">
    <property type="protein sequence ID" value="SMG30804.1"/>
    <property type="molecule type" value="Genomic_DNA"/>
</dbReference>
<gene>
    <name evidence="2" type="ORF">SAMN05661096_02009</name>
</gene>
<protein>
    <recommendedName>
        <fullName evidence="1">DUF4365 domain-containing protein</fullName>
    </recommendedName>
</protein>
<dbReference type="RefSeq" id="WP_085516912.1">
    <property type="nucleotide sequence ID" value="NZ_FXAW01000003.1"/>
</dbReference>
<proteinExistence type="predicted"/>
<accession>A0A1X7JR40</accession>
<organism evidence="2 3">
    <name type="scientific">Marivirga sericea</name>
    <dbReference type="NCBI Taxonomy" id="1028"/>
    <lineage>
        <taxon>Bacteria</taxon>
        <taxon>Pseudomonadati</taxon>
        <taxon>Bacteroidota</taxon>
        <taxon>Cytophagia</taxon>
        <taxon>Cytophagales</taxon>
        <taxon>Marivirgaceae</taxon>
        <taxon>Marivirga</taxon>
    </lineage>
</organism>
<dbReference type="InterPro" id="IPR025375">
    <property type="entry name" value="DUF4365"/>
</dbReference>
<keyword evidence="3" id="KW-1185">Reference proteome</keyword>
<feature type="domain" description="DUF4365" evidence="1">
    <location>
        <begin position="8"/>
        <end position="140"/>
    </location>
</feature>
<name>A0A1X7JR40_9BACT</name>
<sequence length="344" mass="39471">MRANNTDRIGVHAVGYLISKQLNWIFREQPIVDVGIDALIEEAVEGNPTGKFLAAQIKSGTGNFHGSERYYTLYVSKVHYNYWLNLDLPIILIAYIPETDDILWELINEQNLLPTEKRWKIDIPKNKPLNKESHTELARIINSDFQENFMKDFYDGEISDQEIEKILESVGSISKSEACTLKMTDIVNGLGEETRKITAKIHEYVDLGYHDSDPRVKKVIKRFSAILVDVARKLDHEIDQFADYFSEGIRACEKLVMIYFELTQDYKAIQELNNSTLGLVPAMDEAIDGIKFMRNEISSLPSKFANLKKAKQRSIVTLNSILAEHKAAKMMVEDFNYQLKKILD</sequence>